<name>A0AAV3Z5P3_9GAST</name>
<evidence type="ECO:0000313" key="1">
    <source>
        <dbReference type="EMBL" id="GFN90628.1"/>
    </source>
</evidence>
<organism evidence="1 2">
    <name type="scientific">Plakobranchus ocellatus</name>
    <dbReference type="NCBI Taxonomy" id="259542"/>
    <lineage>
        <taxon>Eukaryota</taxon>
        <taxon>Metazoa</taxon>
        <taxon>Spiralia</taxon>
        <taxon>Lophotrochozoa</taxon>
        <taxon>Mollusca</taxon>
        <taxon>Gastropoda</taxon>
        <taxon>Heterobranchia</taxon>
        <taxon>Euthyneura</taxon>
        <taxon>Panpulmonata</taxon>
        <taxon>Sacoglossa</taxon>
        <taxon>Placobranchoidea</taxon>
        <taxon>Plakobranchidae</taxon>
        <taxon>Plakobranchus</taxon>
    </lineage>
</organism>
<sequence>MKTAGALLLRVRRNHRRPGMTSPCCGYKNKLKKFAAASQRSKSEPCRLYIELYCILSGHILWIYDYNIHVSSKAMLSQQWTHLKDRCLDPYSNNCYYK</sequence>
<keyword evidence="2" id="KW-1185">Reference proteome</keyword>
<proteinExistence type="predicted"/>
<reference evidence="1 2" key="1">
    <citation type="journal article" date="2021" name="Elife">
        <title>Chloroplast acquisition without the gene transfer in kleptoplastic sea slugs, Plakobranchus ocellatus.</title>
        <authorList>
            <person name="Maeda T."/>
            <person name="Takahashi S."/>
            <person name="Yoshida T."/>
            <person name="Shimamura S."/>
            <person name="Takaki Y."/>
            <person name="Nagai Y."/>
            <person name="Toyoda A."/>
            <person name="Suzuki Y."/>
            <person name="Arimoto A."/>
            <person name="Ishii H."/>
            <person name="Satoh N."/>
            <person name="Nishiyama T."/>
            <person name="Hasebe M."/>
            <person name="Maruyama T."/>
            <person name="Minagawa J."/>
            <person name="Obokata J."/>
            <person name="Shigenobu S."/>
        </authorList>
    </citation>
    <scope>NUCLEOTIDE SEQUENCE [LARGE SCALE GENOMIC DNA]</scope>
</reference>
<evidence type="ECO:0000313" key="2">
    <source>
        <dbReference type="Proteomes" id="UP000735302"/>
    </source>
</evidence>
<dbReference type="EMBL" id="BLXT01002056">
    <property type="protein sequence ID" value="GFN90628.1"/>
    <property type="molecule type" value="Genomic_DNA"/>
</dbReference>
<gene>
    <name evidence="1" type="ORF">PoB_001713400</name>
</gene>
<accession>A0AAV3Z5P3</accession>
<dbReference type="Proteomes" id="UP000735302">
    <property type="component" value="Unassembled WGS sequence"/>
</dbReference>
<comment type="caution">
    <text evidence="1">The sequence shown here is derived from an EMBL/GenBank/DDBJ whole genome shotgun (WGS) entry which is preliminary data.</text>
</comment>
<dbReference type="AlphaFoldDB" id="A0AAV3Z5P3"/>
<protein>
    <submittedName>
        <fullName evidence="1">Uncharacterized protein</fullName>
    </submittedName>
</protein>